<evidence type="ECO:0000313" key="1">
    <source>
        <dbReference type="EMBL" id="MCW8087544.1"/>
    </source>
</evidence>
<gene>
    <name evidence="1" type="ORF">OF850_18115</name>
</gene>
<dbReference type="EMBL" id="JAPFQI010000018">
    <property type="protein sequence ID" value="MCW8087544.1"/>
    <property type="molecule type" value="Genomic_DNA"/>
</dbReference>
<evidence type="ECO:0000313" key="2">
    <source>
        <dbReference type="Proteomes" id="UP001526430"/>
    </source>
</evidence>
<protein>
    <submittedName>
        <fullName evidence="1">Uncharacterized protein</fullName>
    </submittedName>
</protein>
<sequence length="97" mass="10172">MGGSLFTVDGGQSWSIVSERPIQAARLRVDRHPPISATCRGALDSCQITGPAAAALTRQLRGGTTLAAQLVGVRSILDNDVSLAGADQLWQVTAPFR</sequence>
<dbReference type="Proteomes" id="UP001526430">
    <property type="component" value="Unassembled WGS sequence"/>
</dbReference>
<dbReference type="RefSeq" id="WP_301591753.1">
    <property type="nucleotide sequence ID" value="NZ_JAPFQI010000018.1"/>
</dbReference>
<comment type="caution">
    <text evidence="1">The sequence shown here is derived from an EMBL/GenBank/DDBJ whole genome shotgun (WGS) entry which is preliminary data.</text>
</comment>
<proteinExistence type="predicted"/>
<keyword evidence="2" id="KW-1185">Reference proteome</keyword>
<accession>A0ABT3NZF3</accession>
<name>A0ABT3NZF3_9PROT</name>
<reference evidence="1 2" key="1">
    <citation type="submission" date="2022-10" db="EMBL/GenBank/DDBJ databases">
        <title>Roseococcus glaciei nov., sp. nov., isolated from glacier.</title>
        <authorList>
            <person name="Liu Q."/>
            <person name="Xin Y.-H."/>
        </authorList>
    </citation>
    <scope>NUCLEOTIDE SEQUENCE [LARGE SCALE GENOMIC DNA]</scope>
    <source>
        <strain evidence="1 2">MDT2-1-1</strain>
    </source>
</reference>
<organism evidence="1 2">
    <name type="scientific">Sabulicella glaciei</name>
    <dbReference type="NCBI Taxonomy" id="2984948"/>
    <lineage>
        <taxon>Bacteria</taxon>
        <taxon>Pseudomonadati</taxon>
        <taxon>Pseudomonadota</taxon>
        <taxon>Alphaproteobacteria</taxon>
        <taxon>Acetobacterales</taxon>
        <taxon>Acetobacteraceae</taxon>
        <taxon>Sabulicella</taxon>
    </lineage>
</organism>